<comment type="caution">
    <text evidence="1">The sequence shown here is derived from an EMBL/GenBank/DDBJ whole genome shotgun (WGS) entry which is preliminary data.</text>
</comment>
<reference evidence="1 2" key="1">
    <citation type="submission" date="2015-04" db="EMBL/GenBank/DDBJ databases">
        <title>Lasius niger genome sequencing.</title>
        <authorList>
            <person name="Konorov E.A."/>
            <person name="Nikitin M.A."/>
            <person name="Kirill M.V."/>
            <person name="Chang P."/>
        </authorList>
    </citation>
    <scope>NUCLEOTIDE SEQUENCE [LARGE SCALE GENOMIC DNA]</scope>
    <source>
        <tissue evidence="1">Whole</tissue>
    </source>
</reference>
<name>A0A0J7KMT6_LASNI</name>
<dbReference type="AlphaFoldDB" id="A0A0J7KMT6"/>
<keyword evidence="2" id="KW-1185">Reference proteome</keyword>
<dbReference type="PaxDb" id="67767-A0A0J7KMT6"/>
<protein>
    <submittedName>
        <fullName evidence="1">Uncharacterized protein C7orf63</fullName>
    </submittedName>
</protein>
<evidence type="ECO:0000313" key="2">
    <source>
        <dbReference type="Proteomes" id="UP000036403"/>
    </source>
</evidence>
<dbReference type="Proteomes" id="UP000036403">
    <property type="component" value="Unassembled WGS sequence"/>
</dbReference>
<gene>
    <name evidence="1" type="ORF">RF55_8498</name>
</gene>
<proteinExistence type="predicted"/>
<evidence type="ECO:0000313" key="1">
    <source>
        <dbReference type="EMBL" id="KMQ91612.1"/>
    </source>
</evidence>
<dbReference type="OrthoDB" id="191673at2759"/>
<organism evidence="1 2">
    <name type="scientific">Lasius niger</name>
    <name type="common">Black garden ant</name>
    <dbReference type="NCBI Taxonomy" id="67767"/>
    <lineage>
        <taxon>Eukaryota</taxon>
        <taxon>Metazoa</taxon>
        <taxon>Ecdysozoa</taxon>
        <taxon>Arthropoda</taxon>
        <taxon>Hexapoda</taxon>
        <taxon>Insecta</taxon>
        <taxon>Pterygota</taxon>
        <taxon>Neoptera</taxon>
        <taxon>Endopterygota</taxon>
        <taxon>Hymenoptera</taxon>
        <taxon>Apocrita</taxon>
        <taxon>Aculeata</taxon>
        <taxon>Formicoidea</taxon>
        <taxon>Formicidae</taxon>
        <taxon>Formicinae</taxon>
        <taxon>Lasius</taxon>
        <taxon>Lasius</taxon>
    </lineage>
</organism>
<sequence length="139" mass="16203">MKVLEFLAWKSREVDVYRVHLDRMLRLCNRPPLLKRTSESLVSFAIMEHYFTMLGYLLIILPKEEDIQQIHEALDCLLIGRTKVTHVAAMKLDLRRRAMENSRLPVIIVELLEAALTRMYPKILELAFMLASVSSQCCE</sequence>
<accession>A0A0J7KMT6</accession>
<dbReference type="EMBL" id="LBMM01005318">
    <property type="protein sequence ID" value="KMQ91612.1"/>
    <property type="molecule type" value="Genomic_DNA"/>
</dbReference>